<sequence>MPWRIPQYFTYGIEGVRYEVRCEYGVVENFLCVRDLQVRLVSVWSRRLTFLAKVIEFYNQFGGVKVDCFHVSCLDIACGERYIVGRLTFYNCDIRPICAEHGYDFSCLRTRRDRRLYRQINGFLVCDGATVWCDPHWSIYASNTAPLCLNFDSANSSRYVVSTPSCLIAQESCCQLELLSISHDFLWIAKQEITDVGMELSCLSTKSATSGRGVVINYVQAFRTFVESWKRFLP</sequence>
<evidence type="ECO:0000313" key="3">
    <source>
        <dbReference type="WBParaSite" id="TCLT_0000173101-mRNA-1"/>
    </source>
</evidence>
<gene>
    <name evidence="1" type="ORF">TCLT_LOCUS1732</name>
</gene>
<evidence type="ECO:0000313" key="1">
    <source>
        <dbReference type="EMBL" id="VDM97326.1"/>
    </source>
</evidence>
<name>A0A0N5CNH3_THECL</name>
<dbReference type="Proteomes" id="UP000276776">
    <property type="component" value="Unassembled WGS sequence"/>
</dbReference>
<reference evidence="3" key="1">
    <citation type="submission" date="2017-02" db="UniProtKB">
        <authorList>
            <consortium name="WormBaseParasite"/>
        </authorList>
    </citation>
    <scope>IDENTIFICATION</scope>
</reference>
<dbReference type="WBParaSite" id="TCLT_0000173101-mRNA-1">
    <property type="protein sequence ID" value="TCLT_0000173101-mRNA-1"/>
    <property type="gene ID" value="TCLT_0000173101"/>
</dbReference>
<dbReference type="AlphaFoldDB" id="A0A0N5CNH3"/>
<dbReference type="EMBL" id="UYYF01000253">
    <property type="protein sequence ID" value="VDM97326.1"/>
    <property type="molecule type" value="Genomic_DNA"/>
</dbReference>
<keyword evidence="2" id="KW-1185">Reference proteome</keyword>
<proteinExistence type="predicted"/>
<organism evidence="3">
    <name type="scientific">Thelazia callipaeda</name>
    <name type="common">Oriental eyeworm</name>
    <name type="synonym">Parasitic nematode</name>
    <dbReference type="NCBI Taxonomy" id="103827"/>
    <lineage>
        <taxon>Eukaryota</taxon>
        <taxon>Metazoa</taxon>
        <taxon>Ecdysozoa</taxon>
        <taxon>Nematoda</taxon>
        <taxon>Chromadorea</taxon>
        <taxon>Rhabditida</taxon>
        <taxon>Spirurina</taxon>
        <taxon>Spiruromorpha</taxon>
        <taxon>Thelazioidea</taxon>
        <taxon>Thelaziidae</taxon>
        <taxon>Thelazia</taxon>
    </lineage>
</organism>
<reference evidence="1 2" key="2">
    <citation type="submission" date="2018-11" db="EMBL/GenBank/DDBJ databases">
        <authorList>
            <consortium name="Pathogen Informatics"/>
        </authorList>
    </citation>
    <scope>NUCLEOTIDE SEQUENCE [LARGE SCALE GENOMIC DNA]</scope>
</reference>
<protein>
    <submittedName>
        <fullName evidence="3">SRCR domain-containing protein</fullName>
    </submittedName>
</protein>
<evidence type="ECO:0000313" key="2">
    <source>
        <dbReference type="Proteomes" id="UP000276776"/>
    </source>
</evidence>
<accession>A0A0N5CNH3</accession>